<feature type="transmembrane region" description="Helical" evidence="1">
    <location>
        <begin position="64"/>
        <end position="88"/>
    </location>
</feature>
<feature type="transmembrane region" description="Helical" evidence="1">
    <location>
        <begin position="94"/>
        <end position="114"/>
    </location>
</feature>
<dbReference type="EMBL" id="BLAL01000079">
    <property type="protein sequence ID" value="GES84167.1"/>
    <property type="molecule type" value="Genomic_DNA"/>
</dbReference>
<keyword evidence="1" id="KW-1133">Transmembrane helix</keyword>
<evidence type="ECO:0000313" key="2">
    <source>
        <dbReference type="EMBL" id="GES84167.1"/>
    </source>
</evidence>
<protein>
    <submittedName>
        <fullName evidence="2">Uncharacterized protein</fullName>
    </submittedName>
</protein>
<keyword evidence="1" id="KW-0812">Transmembrane</keyword>
<evidence type="ECO:0000313" key="3">
    <source>
        <dbReference type="Proteomes" id="UP000615446"/>
    </source>
</evidence>
<accession>A0A8H3LE58</accession>
<reference evidence="2" key="1">
    <citation type="submission" date="2019-10" db="EMBL/GenBank/DDBJ databases">
        <title>Conservation and host-specific expression of non-tandemly repeated heterogenous ribosome RNA gene in arbuscular mycorrhizal fungi.</title>
        <authorList>
            <person name="Maeda T."/>
            <person name="Kobayashi Y."/>
            <person name="Nakagawa T."/>
            <person name="Ezawa T."/>
            <person name="Yamaguchi K."/>
            <person name="Bino T."/>
            <person name="Nishimoto Y."/>
            <person name="Shigenobu S."/>
            <person name="Kawaguchi M."/>
        </authorList>
    </citation>
    <scope>NUCLEOTIDE SEQUENCE</scope>
    <source>
        <strain evidence="2">HR1</strain>
    </source>
</reference>
<sequence length="126" mass="15154">MEVHAFRTYILKILETIGTLKLYLRIFVRINFERCVGTSLFFKGHLKLILDFSYKLCEHFRYKFVTLWSGTFLLIVIRMNSSLIFLSFVHIHNYALTFFLVQTWIFEISCNYFFSSSSFCINRINF</sequence>
<evidence type="ECO:0000256" key="1">
    <source>
        <dbReference type="SAM" id="Phobius"/>
    </source>
</evidence>
<gene>
    <name evidence="2" type="ORF">RCL2_001129300</name>
</gene>
<dbReference type="Proteomes" id="UP000615446">
    <property type="component" value="Unassembled WGS sequence"/>
</dbReference>
<proteinExistence type="predicted"/>
<comment type="caution">
    <text evidence="2">The sequence shown here is derived from an EMBL/GenBank/DDBJ whole genome shotgun (WGS) entry which is preliminary data.</text>
</comment>
<keyword evidence="1" id="KW-0472">Membrane</keyword>
<dbReference type="AlphaFoldDB" id="A0A8H3LE58"/>
<organism evidence="2 3">
    <name type="scientific">Rhizophagus clarus</name>
    <dbReference type="NCBI Taxonomy" id="94130"/>
    <lineage>
        <taxon>Eukaryota</taxon>
        <taxon>Fungi</taxon>
        <taxon>Fungi incertae sedis</taxon>
        <taxon>Mucoromycota</taxon>
        <taxon>Glomeromycotina</taxon>
        <taxon>Glomeromycetes</taxon>
        <taxon>Glomerales</taxon>
        <taxon>Glomeraceae</taxon>
        <taxon>Rhizophagus</taxon>
    </lineage>
</organism>
<name>A0A8H3LE58_9GLOM</name>